<sequence>MAPKTKGRRSLRYGTTQEMPEGMRRLVEASTAVAPQPSATRAYRPPAAAQPSASGNAAGKVARGRPRHVPGEMNKTEEAYAAYLTLQLAAGAIAWFRFESVKLKLAEKTHLTIDFFVMTAAGDLEAHEVKGFWEEDARVKVKVAAAMYPFRFLAVQRAPGGGWKTEVFS</sequence>
<protein>
    <recommendedName>
        <fullName evidence="4">DUF1064 domain-containing protein</fullName>
    </recommendedName>
</protein>
<dbReference type="EMBL" id="JBBYHY010000011">
    <property type="protein sequence ID" value="MEL3955428.1"/>
    <property type="molecule type" value="Genomic_DNA"/>
</dbReference>
<name>A0ABU9JSE6_9GAMM</name>
<evidence type="ECO:0000313" key="2">
    <source>
        <dbReference type="EMBL" id="MEL3955428.1"/>
    </source>
</evidence>
<accession>A0ABU9JSE6</accession>
<dbReference type="Gene3D" id="3.40.91.30">
    <property type="match status" value="1"/>
</dbReference>
<evidence type="ECO:0000256" key="1">
    <source>
        <dbReference type="SAM" id="MobiDB-lite"/>
    </source>
</evidence>
<gene>
    <name evidence="2" type="ORF">AAE039_17865</name>
</gene>
<feature type="region of interest" description="Disordered" evidence="1">
    <location>
        <begin position="34"/>
        <end position="71"/>
    </location>
</feature>
<dbReference type="Proteomes" id="UP001455088">
    <property type="component" value="Unassembled WGS sequence"/>
</dbReference>
<dbReference type="RefSeq" id="WP_341987701.1">
    <property type="nucleotide sequence ID" value="NZ_JBBYHY010000011.1"/>
</dbReference>
<evidence type="ECO:0000313" key="3">
    <source>
        <dbReference type="Proteomes" id="UP001455088"/>
    </source>
</evidence>
<feature type="compositionally biased region" description="Low complexity" evidence="1">
    <location>
        <begin position="37"/>
        <end position="58"/>
    </location>
</feature>
<organism evidence="2 3">
    <name type="scientific">Stenotrophomonas bentonitica</name>
    <dbReference type="NCBI Taxonomy" id="1450134"/>
    <lineage>
        <taxon>Bacteria</taxon>
        <taxon>Pseudomonadati</taxon>
        <taxon>Pseudomonadota</taxon>
        <taxon>Gammaproteobacteria</taxon>
        <taxon>Lysobacterales</taxon>
        <taxon>Lysobacteraceae</taxon>
        <taxon>Stenotrophomonas</taxon>
    </lineage>
</organism>
<keyword evidence="3" id="KW-1185">Reference proteome</keyword>
<evidence type="ECO:0008006" key="4">
    <source>
        <dbReference type="Google" id="ProtNLM"/>
    </source>
</evidence>
<comment type="caution">
    <text evidence="2">The sequence shown here is derived from an EMBL/GenBank/DDBJ whole genome shotgun (WGS) entry which is preliminary data.</text>
</comment>
<feature type="region of interest" description="Disordered" evidence="1">
    <location>
        <begin position="1"/>
        <end position="22"/>
    </location>
</feature>
<proteinExistence type="predicted"/>
<feature type="compositionally biased region" description="Basic residues" evidence="1">
    <location>
        <begin position="1"/>
        <end position="11"/>
    </location>
</feature>
<reference evidence="2 3" key="1">
    <citation type="submission" date="2024-04" db="EMBL/GenBank/DDBJ databases">
        <title>Bacterial endophytes with biocontrol capabilities against important plant pathogens.</title>
        <authorList>
            <person name="Alayande K.A."/>
        </authorList>
    </citation>
    <scope>NUCLEOTIDE SEQUENCE [LARGE SCALE GENOMIC DNA]</scope>
    <source>
        <strain evidence="2 3">KV22</strain>
    </source>
</reference>